<dbReference type="OrthoDB" id="1693037at2759"/>
<dbReference type="Proteomes" id="UP000325577">
    <property type="component" value="Linkage Group LG15"/>
</dbReference>
<dbReference type="GO" id="GO:0004620">
    <property type="term" value="F:phospholipase activity"/>
    <property type="evidence" value="ECO:0007669"/>
    <property type="project" value="TreeGrafter"/>
</dbReference>
<dbReference type="EMBL" id="CM018038">
    <property type="protein sequence ID" value="KAA8537724.1"/>
    <property type="molecule type" value="Genomic_DNA"/>
</dbReference>
<name>A0A5J5B5B6_9ASTE</name>
<dbReference type="PANTHER" id="PTHR32176:SF109">
    <property type="entry name" value="PATATIN-LIKE PROTEIN 2"/>
    <property type="match status" value="1"/>
</dbReference>
<proteinExistence type="predicted"/>
<evidence type="ECO:0000313" key="1">
    <source>
        <dbReference type="EMBL" id="KAA8537724.1"/>
    </source>
</evidence>
<organism evidence="1 2">
    <name type="scientific">Nyssa sinensis</name>
    <dbReference type="NCBI Taxonomy" id="561372"/>
    <lineage>
        <taxon>Eukaryota</taxon>
        <taxon>Viridiplantae</taxon>
        <taxon>Streptophyta</taxon>
        <taxon>Embryophyta</taxon>
        <taxon>Tracheophyta</taxon>
        <taxon>Spermatophyta</taxon>
        <taxon>Magnoliopsida</taxon>
        <taxon>eudicotyledons</taxon>
        <taxon>Gunneridae</taxon>
        <taxon>Pentapetalae</taxon>
        <taxon>asterids</taxon>
        <taxon>Cornales</taxon>
        <taxon>Nyssaceae</taxon>
        <taxon>Nyssa</taxon>
    </lineage>
</organism>
<reference evidence="1 2" key="1">
    <citation type="submission" date="2019-09" db="EMBL/GenBank/DDBJ databases">
        <title>A chromosome-level genome assembly of the Chinese tupelo Nyssa sinensis.</title>
        <authorList>
            <person name="Yang X."/>
            <person name="Kang M."/>
            <person name="Yang Y."/>
            <person name="Xiong H."/>
            <person name="Wang M."/>
            <person name="Zhang Z."/>
            <person name="Wang Z."/>
            <person name="Wu H."/>
            <person name="Ma T."/>
            <person name="Liu J."/>
            <person name="Xi Z."/>
        </authorList>
    </citation>
    <scope>NUCLEOTIDE SEQUENCE [LARGE SCALE GENOMIC DNA]</scope>
    <source>
        <strain evidence="1">J267</strain>
        <tissue evidence="1">Leaf</tissue>
    </source>
</reference>
<accession>A0A5J5B5B6</accession>
<dbReference type="AlphaFoldDB" id="A0A5J5B5B6"/>
<protein>
    <submittedName>
        <fullName evidence="1">Uncharacterized protein</fullName>
    </submittedName>
</protein>
<dbReference type="PANTHER" id="PTHR32176">
    <property type="entry name" value="XYLOSE ISOMERASE"/>
    <property type="match status" value="1"/>
</dbReference>
<keyword evidence="2" id="KW-1185">Reference proteome</keyword>
<sequence>MVDFHLSGVFQALHSENNYLQIQDDALNGTVSSVDIATERNLEDLVKVSEELLKKPVSRVNLETGLQNYFPKRSDFVRLNHHMDA</sequence>
<dbReference type="GO" id="GO:0047372">
    <property type="term" value="F:monoacylglycerol lipase activity"/>
    <property type="evidence" value="ECO:0007669"/>
    <property type="project" value="TreeGrafter"/>
</dbReference>
<dbReference type="Gene3D" id="3.40.1090.10">
    <property type="entry name" value="Cytosolic phospholipase A2 catalytic domain"/>
    <property type="match status" value="1"/>
</dbReference>
<gene>
    <name evidence="1" type="ORF">F0562_027286</name>
</gene>
<evidence type="ECO:0000313" key="2">
    <source>
        <dbReference type="Proteomes" id="UP000325577"/>
    </source>
</evidence>